<reference evidence="5" key="1">
    <citation type="submission" date="2022-11" db="EMBL/GenBank/DDBJ databases">
        <title>Lacinutrix neustonica HL-RS19T sp. nov., isolated from the surface microlayer sample of brackish Lake Shihwa.</title>
        <authorList>
            <person name="Choi J.Y."/>
            <person name="Hwang C.Y."/>
        </authorList>
    </citation>
    <scope>NUCLEOTIDE SEQUENCE</scope>
    <source>
        <strain evidence="5">HL-RS19</strain>
    </source>
</reference>
<dbReference type="InterPro" id="IPR036259">
    <property type="entry name" value="MFS_trans_sf"/>
</dbReference>
<dbReference type="Pfam" id="PF07690">
    <property type="entry name" value="MFS_1"/>
    <property type="match status" value="1"/>
</dbReference>
<keyword evidence="3 4" id="KW-0472">Membrane</keyword>
<evidence type="ECO:0000256" key="2">
    <source>
        <dbReference type="ARBA" id="ARBA00022989"/>
    </source>
</evidence>
<keyword evidence="2 4" id="KW-1133">Transmembrane helix</keyword>
<evidence type="ECO:0000313" key="6">
    <source>
        <dbReference type="Proteomes" id="UP001164705"/>
    </source>
</evidence>
<protein>
    <submittedName>
        <fullName evidence="5">MFS transporter</fullName>
    </submittedName>
</protein>
<dbReference type="Gene3D" id="1.20.1250.20">
    <property type="entry name" value="MFS general substrate transporter like domains"/>
    <property type="match status" value="1"/>
</dbReference>
<feature type="transmembrane region" description="Helical" evidence="4">
    <location>
        <begin position="339"/>
        <end position="358"/>
    </location>
</feature>
<feature type="transmembrane region" description="Helical" evidence="4">
    <location>
        <begin position="313"/>
        <end position="333"/>
    </location>
</feature>
<evidence type="ECO:0000256" key="1">
    <source>
        <dbReference type="ARBA" id="ARBA00022692"/>
    </source>
</evidence>
<dbReference type="AlphaFoldDB" id="A0A9E8SF69"/>
<dbReference type="InterPro" id="IPR011701">
    <property type="entry name" value="MFS"/>
</dbReference>
<dbReference type="Proteomes" id="UP001164705">
    <property type="component" value="Chromosome"/>
</dbReference>
<evidence type="ECO:0000256" key="4">
    <source>
        <dbReference type="SAM" id="Phobius"/>
    </source>
</evidence>
<organism evidence="5 6">
    <name type="scientific">Lacinutrix neustonica</name>
    <dbReference type="NCBI Taxonomy" id="2980107"/>
    <lineage>
        <taxon>Bacteria</taxon>
        <taxon>Pseudomonadati</taxon>
        <taxon>Bacteroidota</taxon>
        <taxon>Flavobacteriia</taxon>
        <taxon>Flavobacteriales</taxon>
        <taxon>Flavobacteriaceae</taxon>
        <taxon>Lacinutrix</taxon>
    </lineage>
</organism>
<dbReference type="KEGG" id="lnu:N7U66_08535"/>
<feature type="transmembrane region" description="Helical" evidence="4">
    <location>
        <begin position="168"/>
        <end position="186"/>
    </location>
</feature>
<evidence type="ECO:0000256" key="3">
    <source>
        <dbReference type="ARBA" id="ARBA00023136"/>
    </source>
</evidence>
<dbReference type="RefSeq" id="WP_267678095.1">
    <property type="nucleotide sequence ID" value="NZ_CP113088.1"/>
</dbReference>
<dbReference type="SUPFAM" id="SSF103473">
    <property type="entry name" value="MFS general substrate transporter"/>
    <property type="match status" value="1"/>
</dbReference>
<sequence length="430" mass="46960">MKNLYNYLNNENGTRVCEGITDDACEHVAKNYFLIIFSNVFTKLGDTLSNPKTVLTWLMSYVNAPVYLISLIVPIRESGSMLPQILLSQYVSQKPIRKWIWVVGSFLQFLSVASMGFIALKYKGVQAGGLIIVAVILFSLSGSICSISSKDVLGKSIPKTGRGRLKGYTASVSGLLVLAVGLFLLYKSKTEATIAFYSTLIFFAAAMWFIAAIIYSRIKEFPGEVVVPDKDTPTLSSKINLLKKDKPFRDFVVARSLLLCSALTAPYYILLAQNNIGKDTYLLGLFIIANGVASIISAPIWGKFSDKSSKNVMAIAVLIASFLGIITFLIITYSNTIKHILWIYPVAFFILGIAHGGVRLGRKTYIVDMATGNKRTDYVAISNTTIGLILLVTGGLSALVSLISIEGVILTLSLFGLLGAYKSYKLPNVE</sequence>
<dbReference type="PANTHER" id="PTHR23526">
    <property type="entry name" value="INTEGRAL MEMBRANE TRANSPORT PROTEIN-RELATED"/>
    <property type="match status" value="1"/>
</dbReference>
<name>A0A9E8SF69_9FLAO</name>
<gene>
    <name evidence="5" type="ORF">N7U66_08535</name>
</gene>
<feature type="transmembrane region" description="Helical" evidence="4">
    <location>
        <begin position="99"/>
        <end position="120"/>
    </location>
</feature>
<feature type="transmembrane region" description="Helical" evidence="4">
    <location>
        <begin position="252"/>
        <end position="269"/>
    </location>
</feature>
<feature type="transmembrane region" description="Helical" evidence="4">
    <location>
        <begin position="281"/>
        <end position="301"/>
    </location>
</feature>
<feature type="transmembrane region" description="Helical" evidence="4">
    <location>
        <begin position="402"/>
        <end position="421"/>
    </location>
</feature>
<accession>A0A9E8SF69</accession>
<feature type="transmembrane region" description="Helical" evidence="4">
    <location>
        <begin position="192"/>
        <end position="215"/>
    </location>
</feature>
<keyword evidence="6" id="KW-1185">Reference proteome</keyword>
<proteinExistence type="predicted"/>
<dbReference type="GO" id="GO:0022857">
    <property type="term" value="F:transmembrane transporter activity"/>
    <property type="evidence" value="ECO:0007669"/>
    <property type="project" value="InterPro"/>
</dbReference>
<dbReference type="InterPro" id="IPR052528">
    <property type="entry name" value="Sugar_transport-like"/>
</dbReference>
<feature type="transmembrane region" description="Helical" evidence="4">
    <location>
        <begin position="54"/>
        <end position="75"/>
    </location>
</feature>
<dbReference type="EMBL" id="CP113088">
    <property type="protein sequence ID" value="WAC03512.1"/>
    <property type="molecule type" value="Genomic_DNA"/>
</dbReference>
<dbReference type="PANTHER" id="PTHR23526:SF2">
    <property type="entry name" value="MAJOR FACILITATOR SUPERFAMILY (MFS) PROFILE DOMAIN-CONTAINING PROTEIN"/>
    <property type="match status" value="1"/>
</dbReference>
<feature type="transmembrane region" description="Helical" evidence="4">
    <location>
        <begin position="378"/>
        <end position="396"/>
    </location>
</feature>
<evidence type="ECO:0000313" key="5">
    <source>
        <dbReference type="EMBL" id="WAC03512.1"/>
    </source>
</evidence>
<keyword evidence="1 4" id="KW-0812">Transmembrane</keyword>
<feature type="transmembrane region" description="Helical" evidence="4">
    <location>
        <begin position="126"/>
        <end position="147"/>
    </location>
</feature>